<accession>A0ABS7TKR5</accession>
<sequence>MAPEDIEALFRGETAHVEWKESHEAKDLLDAVCAFANDLADSKRAGHVVIGVHARSGKPCGKYPQATTNADEVQQKLVSLISSTKIIRTPWFTSRRWSARGTWCSCCASSRTRSRRW</sequence>
<feature type="domain" description="Schlafen AlbA-2" evidence="1">
    <location>
        <begin position="13"/>
        <end position="84"/>
    </location>
</feature>
<dbReference type="Proteomes" id="UP001139031">
    <property type="component" value="Unassembled WGS sequence"/>
</dbReference>
<evidence type="ECO:0000313" key="3">
    <source>
        <dbReference type="Proteomes" id="UP001139031"/>
    </source>
</evidence>
<dbReference type="InterPro" id="IPR038461">
    <property type="entry name" value="Schlafen_AlbA_2_dom_sf"/>
</dbReference>
<dbReference type="RefSeq" id="WP_224190468.1">
    <property type="nucleotide sequence ID" value="NZ_JAIRAU010000001.1"/>
</dbReference>
<protein>
    <submittedName>
        <fullName evidence="2">ATP-binding protein</fullName>
    </submittedName>
</protein>
<evidence type="ECO:0000259" key="1">
    <source>
        <dbReference type="Pfam" id="PF04326"/>
    </source>
</evidence>
<dbReference type="Pfam" id="PF04326">
    <property type="entry name" value="SLFN_AlbA_2"/>
    <property type="match status" value="1"/>
</dbReference>
<organism evidence="2 3">
    <name type="scientific">Nannocystis pusilla</name>
    <dbReference type="NCBI Taxonomy" id="889268"/>
    <lineage>
        <taxon>Bacteria</taxon>
        <taxon>Pseudomonadati</taxon>
        <taxon>Myxococcota</taxon>
        <taxon>Polyangia</taxon>
        <taxon>Nannocystales</taxon>
        <taxon>Nannocystaceae</taxon>
        <taxon>Nannocystis</taxon>
    </lineage>
</organism>
<evidence type="ECO:0000313" key="2">
    <source>
        <dbReference type="EMBL" id="MBZ5708706.1"/>
    </source>
</evidence>
<name>A0ABS7TKR5_9BACT</name>
<dbReference type="InterPro" id="IPR007421">
    <property type="entry name" value="Schlafen_AlbA_2_dom"/>
</dbReference>
<keyword evidence="2" id="KW-0547">Nucleotide-binding</keyword>
<reference evidence="2" key="1">
    <citation type="submission" date="2021-08" db="EMBL/GenBank/DDBJ databases">
        <authorList>
            <person name="Stevens D.C."/>
        </authorList>
    </citation>
    <scope>NUCLEOTIDE SEQUENCE</scope>
    <source>
        <strain evidence="2">DSM 53165</strain>
    </source>
</reference>
<gene>
    <name evidence="2" type="ORF">K7C98_05520</name>
</gene>
<dbReference type="Gene3D" id="3.30.950.30">
    <property type="entry name" value="Schlafen, AAA domain"/>
    <property type="match status" value="1"/>
</dbReference>
<keyword evidence="2" id="KW-0067">ATP-binding</keyword>
<comment type="caution">
    <text evidence="2">The sequence shown here is derived from an EMBL/GenBank/DDBJ whole genome shotgun (WGS) entry which is preliminary data.</text>
</comment>
<dbReference type="GO" id="GO:0005524">
    <property type="term" value="F:ATP binding"/>
    <property type="evidence" value="ECO:0007669"/>
    <property type="project" value="UniProtKB-KW"/>
</dbReference>
<dbReference type="EMBL" id="JAIRAU010000001">
    <property type="protein sequence ID" value="MBZ5708706.1"/>
    <property type="molecule type" value="Genomic_DNA"/>
</dbReference>
<keyword evidence="3" id="KW-1185">Reference proteome</keyword>
<proteinExistence type="predicted"/>